<protein>
    <recommendedName>
        <fullName evidence="2">Alcohol dehydrogenase-like C-terminal domain-containing protein</fullName>
    </recommendedName>
</protein>
<gene>
    <name evidence="3" type="ORF">LCGC14_2001720</name>
</gene>
<name>A0A0F9F2V8_9ZZZZ</name>
<keyword evidence="1" id="KW-0560">Oxidoreductase</keyword>
<dbReference type="Gene3D" id="3.90.180.10">
    <property type="entry name" value="Medium-chain alcohol dehydrogenases, catalytic domain"/>
    <property type="match status" value="1"/>
</dbReference>
<dbReference type="GO" id="GO:0006813">
    <property type="term" value="P:potassium ion transport"/>
    <property type="evidence" value="ECO:0007669"/>
    <property type="project" value="InterPro"/>
</dbReference>
<dbReference type="InterPro" id="IPR036721">
    <property type="entry name" value="RCK_C_sf"/>
</dbReference>
<feature type="domain" description="Alcohol dehydrogenase-like C-terminal" evidence="2">
    <location>
        <begin position="37"/>
        <end position="131"/>
    </location>
</feature>
<evidence type="ECO:0000256" key="1">
    <source>
        <dbReference type="ARBA" id="ARBA00023002"/>
    </source>
</evidence>
<dbReference type="SUPFAM" id="SSF51735">
    <property type="entry name" value="NAD(P)-binding Rossmann-fold domains"/>
    <property type="match status" value="1"/>
</dbReference>
<dbReference type="InterPro" id="IPR050129">
    <property type="entry name" value="Zn_alcohol_dh"/>
</dbReference>
<dbReference type="GO" id="GO:0016491">
    <property type="term" value="F:oxidoreductase activity"/>
    <property type="evidence" value="ECO:0007669"/>
    <property type="project" value="UniProtKB-KW"/>
</dbReference>
<reference evidence="3" key="1">
    <citation type="journal article" date="2015" name="Nature">
        <title>Complex archaea that bridge the gap between prokaryotes and eukaryotes.</title>
        <authorList>
            <person name="Spang A."/>
            <person name="Saw J.H."/>
            <person name="Jorgensen S.L."/>
            <person name="Zaremba-Niedzwiedzka K."/>
            <person name="Martijn J."/>
            <person name="Lind A.E."/>
            <person name="van Eijk R."/>
            <person name="Schleper C."/>
            <person name="Guy L."/>
            <person name="Ettema T.J."/>
        </authorList>
    </citation>
    <scope>NUCLEOTIDE SEQUENCE</scope>
</reference>
<dbReference type="InterPro" id="IPR036291">
    <property type="entry name" value="NAD(P)-bd_dom_sf"/>
</dbReference>
<dbReference type="PANTHER" id="PTHR43401:SF2">
    <property type="entry name" value="L-THREONINE 3-DEHYDROGENASE"/>
    <property type="match status" value="1"/>
</dbReference>
<evidence type="ECO:0000313" key="3">
    <source>
        <dbReference type="EMBL" id="KKL80739.1"/>
    </source>
</evidence>
<accession>A0A0F9F2V8</accession>
<sequence length="187" mass="19882">DFFEMASKGVDLEMDQMVLGPDSALLGKTLRELGLPQRLGAQVVIDPSDGGLAGAVRAELPDGVDFIVDATGEPAAVEEAFELLAPGGTFMLFGVCPAGSSISFDPHELFRKEAKIIGSKMPPGTLDRAARLIEAGRIACDEIVTATLPIERAAESVEGFNAHRDRHVKVAIDPWAPAGEDEHPEHE</sequence>
<comment type="caution">
    <text evidence="3">The sequence shown here is derived from an EMBL/GenBank/DDBJ whole genome shotgun (WGS) entry which is preliminary data.</text>
</comment>
<dbReference type="AlphaFoldDB" id="A0A0F9F2V8"/>
<organism evidence="3">
    <name type="scientific">marine sediment metagenome</name>
    <dbReference type="NCBI Taxonomy" id="412755"/>
    <lineage>
        <taxon>unclassified sequences</taxon>
        <taxon>metagenomes</taxon>
        <taxon>ecological metagenomes</taxon>
    </lineage>
</organism>
<evidence type="ECO:0000259" key="2">
    <source>
        <dbReference type="Pfam" id="PF00107"/>
    </source>
</evidence>
<proteinExistence type="predicted"/>
<feature type="non-terminal residue" evidence="3">
    <location>
        <position position="1"/>
    </location>
</feature>
<dbReference type="InterPro" id="IPR013149">
    <property type="entry name" value="ADH-like_C"/>
</dbReference>
<dbReference type="Pfam" id="PF00107">
    <property type="entry name" value="ADH_zinc_N"/>
    <property type="match status" value="1"/>
</dbReference>
<dbReference type="EMBL" id="LAZR01022766">
    <property type="protein sequence ID" value="KKL80739.1"/>
    <property type="molecule type" value="Genomic_DNA"/>
</dbReference>
<dbReference type="PANTHER" id="PTHR43401">
    <property type="entry name" value="L-THREONINE 3-DEHYDROGENASE"/>
    <property type="match status" value="1"/>
</dbReference>
<dbReference type="SUPFAM" id="SSF116726">
    <property type="entry name" value="TrkA C-terminal domain-like"/>
    <property type="match status" value="1"/>
</dbReference>